<dbReference type="InterPro" id="IPR036322">
    <property type="entry name" value="WD40_repeat_dom_sf"/>
</dbReference>
<proteinExistence type="predicted"/>
<dbReference type="AlphaFoldDB" id="A0A9N9RV81"/>
<dbReference type="GO" id="GO:0034511">
    <property type="term" value="F:U3 snoRNA binding"/>
    <property type="evidence" value="ECO:0007669"/>
    <property type="project" value="InterPro"/>
</dbReference>
<evidence type="ECO:0008006" key="8">
    <source>
        <dbReference type="Google" id="ProtNLM"/>
    </source>
</evidence>
<sequence>MKGNMSFFVRENNVSKRNKKFTSIKRKTADKDDEIDSETEELNGINMSFKDYSDDENTETPDGKRLRLAKQYLEDIKKSDDEHDVSKKLKFEFLDSIGKLKKNVADDIIGYYSDKIITLKHKLQSQSVTSICLNSDEKILFAGCKNGKVLRWNIETKRQTGHISFDSHIMNITISSDNKFLAICDKSHKIFIYDPISLKKLHVFDGQHRGTVTGISFRKDSHQMFTCSEDRTIKVFSLDEMVYVETLFGHQNPVMSIDALYKERVLSAGGCDGTVRIWKIVEESQLVFNGGHKGSVDIVRFINEEHFLSCGDDGSLCVWNASKKRPINEFKLAHGSINGTANWITSIATLVNTDLIASGSYDGFIRIWKLNKNYREIILKFEIPVFGFINSLQFTNNGNHIIAGVGQEHRLGRWWSLKQAKNKILIIPLQKNK</sequence>
<evidence type="ECO:0000256" key="1">
    <source>
        <dbReference type="ARBA" id="ARBA00004123"/>
    </source>
</evidence>
<feature type="repeat" description="WD" evidence="5">
    <location>
        <begin position="247"/>
        <end position="288"/>
    </location>
</feature>
<dbReference type="PROSITE" id="PS50082">
    <property type="entry name" value="WD_REPEATS_2"/>
    <property type="match status" value="4"/>
</dbReference>
<reference evidence="6" key="1">
    <citation type="submission" date="2022-01" db="EMBL/GenBank/DDBJ databases">
        <authorList>
            <person name="King R."/>
        </authorList>
    </citation>
    <scope>NUCLEOTIDE SEQUENCE</scope>
</reference>
<organism evidence="6 7">
    <name type="scientific">Chironomus riparius</name>
    <dbReference type="NCBI Taxonomy" id="315576"/>
    <lineage>
        <taxon>Eukaryota</taxon>
        <taxon>Metazoa</taxon>
        <taxon>Ecdysozoa</taxon>
        <taxon>Arthropoda</taxon>
        <taxon>Hexapoda</taxon>
        <taxon>Insecta</taxon>
        <taxon>Pterygota</taxon>
        <taxon>Neoptera</taxon>
        <taxon>Endopterygota</taxon>
        <taxon>Diptera</taxon>
        <taxon>Nematocera</taxon>
        <taxon>Chironomoidea</taxon>
        <taxon>Chironomidae</taxon>
        <taxon>Chironominae</taxon>
        <taxon>Chironomus</taxon>
    </lineage>
</organism>
<evidence type="ECO:0000313" key="6">
    <source>
        <dbReference type="EMBL" id="CAG9803992.1"/>
    </source>
</evidence>
<evidence type="ECO:0000256" key="3">
    <source>
        <dbReference type="ARBA" id="ARBA00022737"/>
    </source>
</evidence>
<dbReference type="PANTHER" id="PTHR19865:SF0">
    <property type="entry name" value="U3 SMALL NUCLEOLAR RNA-INTERACTING PROTEIN 2"/>
    <property type="match status" value="1"/>
</dbReference>
<accession>A0A9N9RV81</accession>
<dbReference type="FunFam" id="2.130.10.10:FF:000509">
    <property type="entry name" value="U3 small nucleolar RNA-interacting protein"/>
    <property type="match status" value="1"/>
</dbReference>
<name>A0A9N9RV81_9DIPT</name>
<evidence type="ECO:0000256" key="5">
    <source>
        <dbReference type="PROSITE-ProRule" id="PRU00221"/>
    </source>
</evidence>
<dbReference type="OrthoDB" id="189968at2759"/>
<dbReference type="PANTHER" id="PTHR19865">
    <property type="entry name" value="U3 SMALL NUCLEOLAR RNA INTERACTING PROTEIN 2"/>
    <property type="match status" value="1"/>
</dbReference>
<evidence type="ECO:0000256" key="4">
    <source>
        <dbReference type="ARBA" id="ARBA00023242"/>
    </source>
</evidence>
<keyword evidence="2 5" id="KW-0853">WD repeat</keyword>
<gene>
    <name evidence="6" type="ORF">CHIRRI_LOCUS6887</name>
</gene>
<dbReference type="InterPro" id="IPR039241">
    <property type="entry name" value="Rrp9-like"/>
</dbReference>
<keyword evidence="4" id="KW-0539">Nucleus</keyword>
<dbReference type="Gene3D" id="2.130.10.10">
    <property type="entry name" value="YVTN repeat-like/Quinoprotein amine dehydrogenase"/>
    <property type="match status" value="1"/>
</dbReference>
<dbReference type="InterPro" id="IPR015943">
    <property type="entry name" value="WD40/YVTN_repeat-like_dom_sf"/>
</dbReference>
<dbReference type="InterPro" id="IPR001680">
    <property type="entry name" value="WD40_rpt"/>
</dbReference>
<feature type="repeat" description="WD" evidence="5">
    <location>
        <begin position="289"/>
        <end position="329"/>
    </location>
</feature>
<keyword evidence="3" id="KW-0677">Repeat</keyword>
<feature type="repeat" description="WD" evidence="5">
    <location>
        <begin position="337"/>
        <end position="371"/>
    </location>
</feature>
<dbReference type="Pfam" id="PF00400">
    <property type="entry name" value="WD40"/>
    <property type="match status" value="6"/>
</dbReference>
<dbReference type="CDD" id="cd00200">
    <property type="entry name" value="WD40"/>
    <property type="match status" value="1"/>
</dbReference>
<comment type="subcellular location">
    <subcellularLocation>
        <location evidence="1">Nucleus</location>
    </subcellularLocation>
</comment>
<protein>
    <recommendedName>
        <fullName evidence="8">U3 small nucleolar RNA-interacting protein 2</fullName>
    </recommendedName>
</protein>
<dbReference type="SUPFAM" id="SSF50978">
    <property type="entry name" value="WD40 repeat-like"/>
    <property type="match status" value="1"/>
</dbReference>
<keyword evidence="7" id="KW-1185">Reference proteome</keyword>
<dbReference type="EMBL" id="OU895878">
    <property type="protein sequence ID" value="CAG9803992.1"/>
    <property type="molecule type" value="Genomic_DNA"/>
</dbReference>
<reference evidence="6" key="2">
    <citation type="submission" date="2022-10" db="EMBL/GenBank/DDBJ databases">
        <authorList>
            <consortium name="ENA_rothamsted_submissions"/>
            <consortium name="culmorum"/>
            <person name="King R."/>
        </authorList>
    </citation>
    <scope>NUCLEOTIDE SEQUENCE</scope>
</reference>
<evidence type="ECO:0000313" key="7">
    <source>
        <dbReference type="Proteomes" id="UP001153620"/>
    </source>
</evidence>
<dbReference type="GO" id="GO:0032040">
    <property type="term" value="C:small-subunit processome"/>
    <property type="evidence" value="ECO:0007669"/>
    <property type="project" value="TreeGrafter"/>
</dbReference>
<feature type="repeat" description="WD" evidence="5">
    <location>
        <begin position="205"/>
        <end position="246"/>
    </location>
</feature>
<dbReference type="Proteomes" id="UP001153620">
    <property type="component" value="Chromosome 2"/>
</dbReference>
<evidence type="ECO:0000256" key="2">
    <source>
        <dbReference type="ARBA" id="ARBA00022574"/>
    </source>
</evidence>
<dbReference type="PROSITE" id="PS50294">
    <property type="entry name" value="WD_REPEATS_REGION"/>
    <property type="match status" value="2"/>
</dbReference>
<dbReference type="SMART" id="SM00320">
    <property type="entry name" value="WD40"/>
    <property type="match status" value="6"/>
</dbReference>